<name>A0A7I3ZUY0_PHYPA</name>
<reference evidence="1 2" key="2">
    <citation type="journal article" date="2018" name="Plant J.">
        <title>The Physcomitrella patens chromosome-scale assembly reveals moss genome structure and evolution.</title>
        <authorList>
            <person name="Lang D."/>
            <person name="Ullrich K.K."/>
            <person name="Murat F."/>
            <person name="Fuchs J."/>
            <person name="Jenkins J."/>
            <person name="Haas F.B."/>
            <person name="Piednoel M."/>
            <person name="Gundlach H."/>
            <person name="Van Bel M."/>
            <person name="Meyberg R."/>
            <person name="Vives C."/>
            <person name="Morata J."/>
            <person name="Symeonidi A."/>
            <person name="Hiss M."/>
            <person name="Muchero W."/>
            <person name="Kamisugi Y."/>
            <person name="Saleh O."/>
            <person name="Blanc G."/>
            <person name="Decker E.L."/>
            <person name="van Gessel N."/>
            <person name="Grimwood J."/>
            <person name="Hayes R.D."/>
            <person name="Graham S.W."/>
            <person name="Gunter L.E."/>
            <person name="McDaniel S.F."/>
            <person name="Hoernstein S.N.W."/>
            <person name="Larsson A."/>
            <person name="Li F.W."/>
            <person name="Perroud P.F."/>
            <person name="Phillips J."/>
            <person name="Ranjan P."/>
            <person name="Rokshar D.S."/>
            <person name="Rothfels C.J."/>
            <person name="Schneider L."/>
            <person name="Shu S."/>
            <person name="Stevenson D.W."/>
            <person name="Thummler F."/>
            <person name="Tillich M."/>
            <person name="Villarreal Aguilar J.C."/>
            <person name="Widiez T."/>
            <person name="Wong G.K."/>
            <person name="Wymore A."/>
            <person name="Zhang Y."/>
            <person name="Zimmer A.D."/>
            <person name="Quatrano R.S."/>
            <person name="Mayer K.F.X."/>
            <person name="Goodstein D."/>
            <person name="Casacuberta J.M."/>
            <person name="Vandepoele K."/>
            <person name="Reski R."/>
            <person name="Cuming A.C."/>
            <person name="Tuskan G.A."/>
            <person name="Maumus F."/>
            <person name="Salse J."/>
            <person name="Schmutz J."/>
            <person name="Rensing S.A."/>
        </authorList>
    </citation>
    <scope>NUCLEOTIDE SEQUENCE [LARGE SCALE GENOMIC DNA]</scope>
    <source>
        <strain evidence="1 2">cv. Gransden 2004</strain>
    </source>
</reference>
<reference evidence="1 2" key="1">
    <citation type="journal article" date="2008" name="Science">
        <title>The Physcomitrella genome reveals evolutionary insights into the conquest of land by plants.</title>
        <authorList>
            <person name="Rensing S."/>
            <person name="Lang D."/>
            <person name="Zimmer A."/>
            <person name="Terry A."/>
            <person name="Salamov A."/>
            <person name="Shapiro H."/>
            <person name="Nishiyama T."/>
            <person name="Perroud P.-F."/>
            <person name="Lindquist E."/>
            <person name="Kamisugi Y."/>
            <person name="Tanahashi T."/>
            <person name="Sakakibara K."/>
            <person name="Fujita T."/>
            <person name="Oishi K."/>
            <person name="Shin-I T."/>
            <person name="Kuroki Y."/>
            <person name="Toyoda A."/>
            <person name="Suzuki Y."/>
            <person name="Hashimoto A."/>
            <person name="Yamaguchi K."/>
            <person name="Sugano A."/>
            <person name="Kohara Y."/>
            <person name="Fujiyama A."/>
            <person name="Anterola A."/>
            <person name="Aoki S."/>
            <person name="Ashton N."/>
            <person name="Barbazuk W.B."/>
            <person name="Barker E."/>
            <person name="Bennetzen J."/>
            <person name="Bezanilla M."/>
            <person name="Blankenship R."/>
            <person name="Cho S.H."/>
            <person name="Dutcher S."/>
            <person name="Estelle M."/>
            <person name="Fawcett J.A."/>
            <person name="Gundlach H."/>
            <person name="Hanada K."/>
            <person name="Heyl A."/>
            <person name="Hicks K.A."/>
            <person name="Hugh J."/>
            <person name="Lohr M."/>
            <person name="Mayer K."/>
            <person name="Melkozernov A."/>
            <person name="Murata T."/>
            <person name="Nelson D."/>
            <person name="Pils B."/>
            <person name="Prigge M."/>
            <person name="Reiss B."/>
            <person name="Renner T."/>
            <person name="Rombauts S."/>
            <person name="Rushton P."/>
            <person name="Sanderfoot A."/>
            <person name="Schween G."/>
            <person name="Shiu S.-H."/>
            <person name="Stueber K."/>
            <person name="Theodoulou F.L."/>
            <person name="Tu H."/>
            <person name="Van de Peer Y."/>
            <person name="Verrier P.J."/>
            <person name="Waters E."/>
            <person name="Wood A."/>
            <person name="Yang L."/>
            <person name="Cove D."/>
            <person name="Cuming A."/>
            <person name="Hasebe M."/>
            <person name="Lucas S."/>
            <person name="Mishler D.B."/>
            <person name="Reski R."/>
            <person name="Grigoriev I."/>
            <person name="Quatrano R.S."/>
            <person name="Boore J.L."/>
        </authorList>
    </citation>
    <scope>NUCLEOTIDE SEQUENCE [LARGE SCALE GENOMIC DNA]</scope>
    <source>
        <strain evidence="1 2">cv. Gransden 2004</strain>
    </source>
</reference>
<dbReference type="InParanoid" id="A0A7I3ZUY0"/>
<dbReference type="Proteomes" id="UP000006727">
    <property type="component" value="Chromosome 14"/>
</dbReference>
<dbReference type="AlphaFoldDB" id="A0A7I3ZUY0"/>
<evidence type="ECO:0000313" key="2">
    <source>
        <dbReference type="Proteomes" id="UP000006727"/>
    </source>
</evidence>
<sequence>MTSSIRNTLSFHVGVGFSSKPLVFPPSSAFFIQCSMLVSLPTLDHLPNLVRLNIFDCDVLEALPTSFGRKDGFLALVRFDLQVCDKLASLPKLEDGAIICLKYLCL</sequence>
<proteinExistence type="predicted"/>
<protein>
    <submittedName>
        <fullName evidence="1">Uncharacterized protein</fullName>
    </submittedName>
</protein>
<reference evidence="1" key="3">
    <citation type="submission" date="2020-12" db="UniProtKB">
        <authorList>
            <consortium name="EnsemblPlants"/>
        </authorList>
    </citation>
    <scope>IDENTIFICATION</scope>
</reference>
<organism evidence="1 2">
    <name type="scientific">Physcomitrium patens</name>
    <name type="common">Spreading-leaved earth moss</name>
    <name type="synonym">Physcomitrella patens</name>
    <dbReference type="NCBI Taxonomy" id="3218"/>
    <lineage>
        <taxon>Eukaryota</taxon>
        <taxon>Viridiplantae</taxon>
        <taxon>Streptophyta</taxon>
        <taxon>Embryophyta</taxon>
        <taxon>Bryophyta</taxon>
        <taxon>Bryophytina</taxon>
        <taxon>Bryopsida</taxon>
        <taxon>Funariidae</taxon>
        <taxon>Funariales</taxon>
        <taxon>Funariaceae</taxon>
        <taxon>Physcomitrium</taxon>
    </lineage>
</organism>
<dbReference type="Gene3D" id="3.80.10.10">
    <property type="entry name" value="Ribonuclease Inhibitor"/>
    <property type="match status" value="1"/>
</dbReference>
<dbReference type="Gramene" id="Pp3c14_23480V3.1">
    <property type="protein sequence ID" value="PAC:32962437.CDS.1"/>
    <property type="gene ID" value="Pp3c14_23480"/>
</dbReference>
<accession>A0A7I3ZUY0</accession>
<dbReference type="InterPro" id="IPR032675">
    <property type="entry name" value="LRR_dom_sf"/>
</dbReference>
<evidence type="ECO:0000313" key="1">
    <source>
        <dbReference type="EnsemblPlants" id="PAC:32962437.CDS.1"/>
    </source>
</evidence>
<dbReference type="EMBL" id="ABEU02000014">
    <property type="status" value="NOT_ANNOTATED_CDS"/>
    <property type="molecule type" value="Genomic_DNA"/>
</dbReference>
<keyword evidence="2" id="KW-1185">Reference proteome</keyword>
<dbReference type="EnsemblPlants" id="Pp3c14_23480V3.1">
    <property type="protein sequence ID" value="PAC:32962437.CDS.1"/>
    <property type="gene ID" value="Pp3c14_23480"/>
</dbReference>